<organism evidence="2 3">
    <name type="scientific">Drechmeria coniospora</name>
    <name type="common">Nematophagous fungus</name>
    <name type="synonym">Meria coniospora</name>
    <dbReference type="NCBI Taxonomy" id="98403"/>
    <lineage>
        <taxon>Eukaryota</taxon>
        <taxon>Fungi</taxon>
        <taxon>Dikarya</taxon>
        <taxon>Ascomycota</taxon>
        <taxon>Pezizomycotina</taxon>
        <taxon>Sordariomycetes</taxon>
        <taxon>Hypocreomycetidae</taxon>
        <taxon>Hypocreales</taxon>
        <taxon>Ophiocordycipitaceae</taxon>
        <taxon>Drechmeria</taxon>
    </lineage>
</organism>
<dbReference type="AlphaFoldDB" id="A0A151GAN1"/>
<accession>A0A151GAN1</accession>
<proteinExistence type="predicted"/>
<comment type="caution">
    <text evidence="2">The sequence shown here is derived from an EMBL/GenBank/DDBJ whole genome shotgun (WGS) entry which is preliminary data.</text>
</comment>
<dbReference type="RefSeq" id="XP_040653489.1">
    <property type="nucleotide sequence ID" value="XM_040803385.1"/>
</dbReference>
<evidence type="ECO:0000313" key="2">
    <source>
        <dbReference type="EMBL" id="KYK54137.1"/>
    </source>
</evidence>
<evidence type="ECO:0000313" key="3">
    <source>
        <dbReference type="Proteomes" id="UP000076580"/>
    </source>
</evidence>
<feature type="compositionally biased region" description="Basic residues" evidence="1">
    <location>
        <begin position="80"/>
        <end position="93"/>
    </location>
</feature>
<feature type="region of interest" description="Disordered" evidence="1">
    <location>
        <begin position="1"/>
        <end position="36"/>
    </location>
</feature>
<evidence type="ECO:0000256" key="1">
    <source>
        <dbReference type="SAM" id="MobiDB-lite"/>
    </source>
</evidence>
<keyword evidence="3" id="KW-1185">Reference proteome</keyword>
<gene>
    <name evidence="2" type="ORF">DCS_06094</name>
</gene>
<feature type="compositionally biased region" description="Basic and acidic residues" evidence="1">
    <location>
        <begin position="105"/>
        <end position="122"/>
    </location>
</feature>
<dbReference type="GeneID" id="63718737"/>
<protein>
    <submittedName>
        <fullName evidence="2">Uncharacterized protein</fullName>
    </submittedName>
</protein>
<feature type="compositionally biased region" description="Polar residues" evidence="1">
    <location>
        <begin position="1"/>
        <end position="15"/>
    </location>
</feature>
<dbReference type="EMBL" id="LAYC01000003">
    <property type="protein sequence ID" value="KYK54137.1"/>
    <property type="molecule type" value="Genomic_DNA"/>
</dbReference>
<dbReference type="Proteomes" id="UP000076580">
    <property type="component" value="Chromosome 03"/>
</dbReference>
<feature type="compositionally biased region" description="Basic and acidic residues" evidence="1">
    <location>
        <begin position="144"/>
        <end position="153"/>
    </location>
</feature>
<feature type="region of interest" description="Disordered" evidence="1">
    <location>
        <begin position="80"/>
        <end position="153"/>
    </location>
</feature>
<feature type="compositionally biased region" description="Basic residues" evidence="1">
    <location>
        <begin position="126"/>
        <end position="135"/>
    </location>
</feature>
<reference evidence="2 3" key="1">
    <citation type="journal article" date="2016" name="Sci. Rep.">
        <title>Insights into Adaptations to a Near-Obligate Nematode Endoparasitic Lifestyle from the Finished Genome of Drechmeria coniospora.</title>
        <authorList>
            <person name="Zhang L."/>
            <person name="Zhou Z."/>
            <person name="Guo Q."/>
            <person name="Fokkens L."/>
            <person name="Miskei M."/>
            <person name="Pocsi I."/>
            <person name="Zhang W."/>
            <person name="Chen M."/>
            <person name="Wang L."/>
            <person name="Sun Y."/>
            <person name="Donzelli B.G."/>
            <person name="Gibson D.M."/>
            <person name="Nelson D.R."/>
            <person name="Luo J.G."/>
            <person name="Rep M."/>
            <person name="Liu H."/>
            <person name="Yang S."/>
            <person name="Wang J."/>
            <person name="Krasnoff S.B."/>
            <person name="Xu Y."/>
            <person name="Molnar I."/>
            <person name="Lin M."/>
        </authorList>
    </citation>
    <scope>NUCLEOTIDE SEQUENCE [LARGE SCALE GENOMIC DNA]</scope>
    <source>
        <strain evidence="2 3">ARSEF 6962</strain>
    </source>
</reference>
<sequence>MGSRTRWFTGSSGEKQASPRGSDAGRGTKSRFPSVGKRLEGEWPLMDGGAEVVPGAPLVKPLSPLLCRRGVTVVLTSHRRHRRGVALRQRTKAPRSEDEVSASTDRYEFASTVDRRRCDEMSPRPSARRRMKHGVSMKNNATAPRRERDGRWT</sequence>
<dbReference type="InParanoid" id="A0A151GAN1"/>
<name>A0A151GAN1_DRECN</name>